<evidence type="ECO:0000313" key="14">
    <source>
        <dbReference type="EMBL" id="BAF60022.1"/>
    </source>
</evidence>
<dbReference type="Gene3D" id="3.20.20.70">
    <property type="entry name" value="Aldolase class I"/>
    <property type="match status" value="1"/>
</dbReference>
<dbReference type="SFLD" id="SFLDG01066">
    <property type="entry name" value="organic_radical-activating_enz"/>
    <property type="match status" value="1"/>
</dbReference>
<dbReference type="SFLD" id="SFLDS00029">
    <property type="entry name" value="Radical_SAM"/>
    <property type="match status" value="1"/>
</dbReference>
<dbReference type="InterPro" id="IPR007197">
    <property type="entry name" value="rSAM"/>
</dbReference>
<evidence type="ECO:0000256" key="7">
    <source>
        <dbReference type="ARBA" id="ARBA00022723"/>
    </source>
</evidence>
<reference evidence="15" key="1">
    <citation type="journal article" date="2008" name="Genome Res.">
        <title>The genome of Pelotomaculum thermopropionicum reveals niche-associated evolution in anaerobic microbiota.</title>
        <authorList>
            <person name="Kosaka T."/>
            <person name="Kato S."/>
            <person name="Shimoyama T."/>
            <person name="Ishii S."/>
            <person name="Abe T."/>
            <person name="Watanabe K."/>
        </authorList>
    </citation>
    <scope>NUCLEOTIDE SEQUENCE [LARGE SCALE GENOMIC DNA]</scope>
    <source>
        <strain evidence="15">DSM 13744 / JCM 10971 / SI</strain>
    </source>
</reference>
<evidence type="ECO:0000313" key="15">
    <source>
        <dbReference type="Proteomes" id="UP000006556"/>
    </source>
</evidence>
<evidence type="ECO:0000256" key="4">
    <source>
        <dbReference type="ARBA" id="ARBA00014281"/>
    </source>
</evidence>
<dbReference type="GO" id="GO:0043365">
    <property type="term" value="F:[formate-C-acetyltransferase]-activating enzyme activity"/>
    <property type="evidence" value="ECO:0007669"/>
    <property type="project" value="InterPro"/>
</dbReference>
<comment type="similarity">
    <text evidence="3 12">Belongs to the organic radical-activating enzymes family.</text>
</comment>
<keyword evidence="15" id="KW-1185">Reference proteome</keyword>
<gene>
    <name evidence="14" type="primary">NrdG</name>
    <name evidence="14" type="ordered locus">PTH_1841</name>
</gene>
<feature type="domain" description="Radical SAM core" evidence="13">
    <location>
        <begin position="14"/>
        <end position="168"/>
    </location>
</feature>
<dbReference type="GO" id="GO:0051539">
    <property type="term" value="F:4 iron, 4 sulfur cluster binding"/>
    <property type="evidence" value="ECO:0007669"/>
    <property type="project" value="UniProtKB-KW"/>
</dbReference>
<evidence type="ECO:0000256" key="5">
    <source>
        <dbReference type="ARBA" id="ARBA00022485"/>
    </source>
</evidence>
<keyword evidence="7" id="KW-0479">Metal-binding</keyword>
<dbReference type="InterPro" id="IPR034457">
    <property type="entry name" value="Organic_radical-activating"/>
</dbReference>
<sequence length="168" mass="18485">MELRIAGIVKESVVNGPGLRFVVFVQGCRHRCQGCHNPETWDPAGGVAVRAGDLLEQIKSVKLLKGVTFSGGEPFLQAGPLAWLAREARKLGLDVIIYTGYTWEGLLALARQEPAVEELIRVSDYIVDGPFILTERDPELPFRGSRNQRIIDVARSLREGTVIEAGFS</sequence>
<keyword evidence="10" id="KW-0411">Iron-sulfur</keyword>
<evidence type="ECO:0000256" key="1">
    <source>
        <dbReference type="ARBA" id="ARBA00001966"/>
    </source>
</evidence>
<accession>A5D163</accession>
<dbReference type="SFLD" id="SFLDF00299">
    <property type="entry name" value="anaerobic_ribonucleoside-triph"/>
    <property type="match status" value="1"/>
</dbReference>
<evidence type="ECO:0000256" key="9">
    <source>
        <dbReference type="ARBA" id="ARBA00023004"/>
    </source>
</evidence>
<dbReference type="GO" id="GO:0046872">
    <property type="term" value="F:metal ion binding"/>
    <property type="evidence" value="ECO:0007669"/>
    <property type="project" value="UniProtKB-KW"/>
</dbReference>
<keyword evidence="8 12" id="KW-0560">Oxidoreductase</keyword>
<evidence type="ECO:0000256" key="12">
    <source>
        <dbReference type="PIRNR" id="PIRNR000368"/>
    </source>
</evidence>
<evidence type="ECO:0000256" key="10">
    <source>
        <dbReference type="ARBA" id="ARBA00023014"/>
    </source>
</evidence>
<comment type="cofactor">
    <cofactor evidence="1">
        <name>[4Fe-4S] cluster</name>
        <dbReference type="ChEBI" id="CHEBI:49883"/>
    </cofactor>
</comment>
<dbReference type="SFLD" id="SFLDG01063">
    <property type="entry name" value="activating_enzymes__group_1"/>
    <property type="match status" value="1"/>
</dbReference>
<dbReference type="CDD" id="cd01335">
    <property type="entry name" value="Radical_SAM"/>
    <property type="match status" value="1"/>
</dbReference>
<dbReference type="InterPro" id="IPR013785">
    <property type="entry name" value="Aldolase_TIM"/>
</dbReference>
<name>A5D163_PELTS</name>
<evidence type="ECO:0000256" key="6">
    <source>
        <dbReference type="ARBA" id="ARBA00022691"/>
    </source>
</evidence>
<dbReference type="InterPro" id="IPR012837">
    <property type="entry name" value="NrdG"/>
</dbReference>
<protein>
    <recommendedName>
        <fullName evidence="4 12">Anaerobic ribonucleoside-triphosphate reductase-activating protein</fullName>
        <ecNumber evidence="12">1.97.1.-</ecNumber>
    </recommendedName>
</protein>
<evidence type="ECO:0000259" key="13">
    <source>
        <dbReference type="PROSITE" id="PS51918"/>
    </source>
</evidence>
<evidence type="ECO:0000256" key="11">
    <source>
        <dbReference type="ARBA" id="ARBA00047365"/>
    </source>
</evidence>
<dbReference type="STRING" id="370438.PTH_1841"/>
<dbReference type="PROSITE" id="PS01087">
    <property type="entry name" value="RADICAL_ACTIVATING"/>
    <property type="match status" value="1"/>
</dbReference>
<dbReference type="NCBIfam" id="TIGR02491">
    <property type="entry name" value="NrdG"/>
    <property type="match status" value="1"/>
</dbReference>
<evidence type="ECO:0000256" key="8">
    <source>
        <dbReference type="ARBA" id="ARBA00023002"/>
    </source>
</evidence>
<dbReference type="EMBL" id="AP009389">
    <property type="protein sequence ID" value="BAF60022.1"/>
    <property type="molecule type" value="Genomic_DNA"/>
</dbReference>
<dbReference type="PROSITE" id="PS51918">
    <property type="entry name" value="RADICAL_SAM"/>
    <property type="match status" value="1"/>
</dbReference>
<dbReference type="Proteomes" id="UP000006556">
    <property type="component" value="Chromosome"/>
</dbReference>
<evidence type="ECO:0000256" key="3">
    <source>
        <dbReference type="ARBA" id="ARBA00009777"/>
    </source>
</evidence>
<dbReference type="SUPFAM" id="SSF102114">
    <property type="entry name" value="Radical SAM enzymes"/>
    <property type="match status" value="1"/>
</dbReference>
<dbReference type="AlphaFoldDB" id="A5D163"/>
<dbReference type="InterPro" id="IPR058240">
    <property type="entry name" value="rSAM_sf"/>
</dbReference>
<dbReference type="eggNOG" id="COG0602">
    <property type="taxonomic scope" value="Bacteria"/>
</dbReference>
<dbReference type="EC" id="1.97.1.-" evidence="12"/>
<dbReference type="PIRSF" id="PIRSF000368">
    <property type="entry name" value="NrdG"/>
    <property type="match status" value="1"/>
</dbReference>
<keyword evidence="9" id="KW-0408">Iron</keyword>
<comment type="function">
    <text evidence="2 12">Activation of anaerobic ribonucleoside-triphosphate reductase under anaerobic conditions by generation of an organic free radical, using S-adenosylmethionine and reduced flavodoxin as cosubstrates to produce 5'-deoxy-adenosine.</text>
</comment>
<proteinExistence type="inferred from homology"/>
<dbReference type="PANTHER" id="PTHR30352">
    <property type="entry name" value="PYRUVATE FORMATE-LYASE-ACTIVATING ENZYME"/>
    <property type="match status" value="1"/>
</dbReference>
<keyword evidence="6" id="KW-0949">S-adenosyl-L-methionine</keyword>
<dbReference type="KEGG" id="pth:PTH_1841"/>
<dbReference type="HOGENOM" id="CLU_089926_0_0_9"/>
<dbReference type="GO" id="GO:0004748">
    <property type="term" value="F:ribonucleoside-diphosphate reductase activity, thioredoxin disulfide as acceptor"/>
    <property type="evidence" value="ECO:0007669"/>
    <property type="project" value="TreeGrafter"/>
</dbReference>
<comment type="catalytic activity">
    <reaction evidence="11">
        <text>glycyl-[protein] + reduced [flavodoxin] + S-adenosyl-L-methionine = glycin-2-yl radical-[protein] + semiquinone [flavodoxin] + 5'-deoxyadenosine + L-methionine + H(+)</text>
        <dbReference type="Rhea" id="RHEA:61976"/>
        <dbReference type="Rhea" id="RHEA-COMP:10622"/>
        <dbReference type="Rhea" id="RHEA-COMP:14480"/>
        <dbReference type="Rhea" id="RHEA-COMP:15993"/>
        <dbReference type="Rhea" id="RHEA-COMP:15994"/>
        <dbReference type="ChEBI" id="CHEBI:15378"/>
        <dbReference type="ChEBI" id="CHEBI:17319"/>
        <dbReference type="ChEBI" id="CHEBI:29947"/>
        <dbReference type="ChEBI" id="CHEBI:32722"/>
        <dbReference type="ChEBI" id="CHEBI:57618"/>
        <dbReference type="ChEBI" id="CHEBI:57844"/>
        <dbReference type="ChEBI" id="CHEBI:59789"/>
        <dbReference type="ChEBI" id="CHEBI:140311"/>
    </reaction>
</comment>
<organism evidence="14 15">
    <name type="scientific">Pelotomaculum thermopropionicum (strain DSM 13744 / JCM 10971 / SI)</name>
    <dbReference type="NCBI Taxonomy" id="370438"/>
    <lineage>
        <taxon>Bacteria</taxon>
        <taxon>Bacillati</taxon>
        <taxon>Bacillota</taxon>
        <taxon>Clostridia</taxon>
        <taxon>Eubacteriales</taxon>
        <taxon>Desulfotomaculaceae</taxon>
        <taxon>Pelotomaculum</taxon>
    </lineage>
</organism>
<evidence type="ECO:0000256" key="2">
    <source>
        <dbReference type="ARBA" id="ARBA00003852"/>
    </source>
</evidence>
<dbReference type="InterPro" id="IPR001989">
    <property type="entry name" value="Radical_activat_CS"/>
</dbReference>
<dbReference type="Pfam" id="PF13353">
    <property type="entry name" value="Fer4_12"/>
    <property type="match status" value="1"/>
</dbReference>
<keyword evidence="5" id="KW-0004">4Fe-4S</keyword>
<dbReference type="PANTHER" id="PTHR30352:SF2">
    <property type="entry name" value="ANAEROBIC RIBONUCLEOSIDE-TRIPHOSPHATE REDUCTASE-ACTIVATING PROTEIN"/>
    <property type="match status" value="1"/>
</dbReference>